<feature type="transmembrane region" description="Helical" evidence="8">
    <location>
        <begin position="194"/>
        <end position="215"/>
    </location>
</feature>
<comment type="subcellular location">
    <subcellularLocation>
        <location evidence="7">Endomembrane system</location>
        <topology evidence="7">Single-pass membrane protein</topology>
    </subcellularLocation>
    <subcellularLocation>
        <location evidence="1">Membrane</location>
        <topology evidence="1">Single-pass type I membrane protein</topology>
    </subcellularLocation>
</comment>
<organism evidence="11 12">
    <name type="scientific">Bursaphelenchus okinawaensis</name>
    <dbReference type="NCBI Taxonomy" id="465554"/>
    <lineage>
        <taxon>Eukaryota</taxon>
        <taxon>Metazoa</taxon>
        <taxon>Ecdysozoa</taxon>
        <taxon>Nematoda</taxon>
        <taxon>Chromadorea</taxon>
        <taxon>Rhabditida</taxon>
        <taxon>Tylenchina</taxon>
        <taxon>Tylenchomorpha</taxon>
        <taxon>Aphelenchoidea</taxon>
        <taxon>Aphelenchoididae</taxon>
        <taxon>Bursaphelenchus</taxon>
    </lineage>
</organism>
<evidence type="ECO:0000256" key="7">
    <source>
        <dbReference type="ARBA" id="ARBA00037847"/>
    </source>
</evidence>
<gene>
    <name evidence="11" type="ORF">BOKJ2_LOCUS8941</name>
</gene>
<dbReference type="Proteomes" id="UP000614601">
    <property type="component" value="Unassembled WGS sequence"/>
</dbReference>
<feature type="domain" description="GOLD" evidence="10">
    <location>
        <begin position="270"/>
        <end position="358"/>
    </location>
</feature>
<comment type="similarity">
    <text evidence="2">Belongs to the EMP24/GP25L family.</text>
</comment>
<evidence type="ECO:0000256" key="9">
    <source>
        <dbReference type="SAM" id="SignalP"/>
    </source>
</evidence>
<dbReference type="Pfam" id="PF01105">
    <property type="entry name" value="EMP24_GP25L"/>
    <property type="match status" value="2"/>
</dbReference>
<keyword evidence="3 8" id="KW-0812">Transmembrane</keyword>
<feature type="transmembrane region" description="Helical" evidence="8">
    <location>
        <begin position="227"/>
        <end position="245"/>
    </location>
</feature>
<keyword evidence="6 8" id="KW-0472">Membrane</keyword>
<feature type="domain" description="GOLD" evidence="10">
    <location>
        <begin position="34"/>
        <end position="117"/>
    </location>
</feature>
<feature type="signal peptide" evidence="9">
    <location>
        <begin position="1"/>
        <end position="20"/>
    </location>
</feature>
<dbReference type="Gene3D" id="2.60.120.680">
    <property type="entry name" value="GOLD domain"/>
    <property type="match status" value="2"/>
</dbReference>
<evidence type="ECO:0000256" key="2">
    <source>
        <dbReference type="ARBA" id="ARBA00007104"/>
    </source>
</evidence>
<dbReference type="OrthoDB" id="5976732at2759"/>
<name>A0A811KY05_9BILA</name>
<evidence type="ECO:0000313" key="12">
    <source>
        <dbReference type="Proteomes" id="UP000614601"/>
    </source>
</evidence>
<accession>A0A811KY05</accession>
<keyword evidence="5 8" id="KW-1133">Transmembrane helix</keyword>
<comment type="caution">
    <text evidence="11">The sequence shown here is derived from an EMBL/GenBank/DDBJ whole genome shotgun (WGS) entry which is preliminary data.</text>
</comment>
<dbReference type="GO" id="GO:0012505">
    <property type="term" value="C:endomembrane system"/>
    <property type="evidence" value="ECO:0007669"/>
    <property type="project" value="UniProtKB-SubCell"/>
</dbReference>
<reference evidence="11" key="1">
    <citation type="submission" date="2020-09" db="EMBL/GenBank/DDBJ databases">
        <authorList>
            <person name="Kikuchi T."/>
        </authorList>
    </citation>
    <scope>NUCLEOTIDE SEQUENCE</scope>
    <source>
        <strain evidence="11">SH1</strain>
    </source>
</reference>
<evidence type="ECO:0000256" key="8">
    <source>
        <dbReference type="SAM" id="Phobius"/>
    </source>
</evidence>
<dbReference type="SUPFAM" id="SSF101576">
    <property type="entry name" value="Supernatant protein factor (SPF), C-terminal domain"/>
    <property type="match status" value="2"/>
</dbReference>
<proteinExistence type="inferred from homology"/>
<dbReference type="InterPro" id="IPR015720">
    <property type="entry name" value="Emp24-like"/>
</dbReference>
<dbReference type="PANTHER" id="PTHR22811">
    <property type="entry name" value="TRANSMEMBRANE EMP24 DOMAIN-CONTAINING PROTEIN"/>
    <property type="match status" value="1"/>
</dbReference>
<evidence type="ECO:0000256" key="6">
    <source>
        <dbReference type="ARBA" id="ARBA00023136"/>
    </source>
</evidence>
<dbReference type="EMBL" id="CAJFCW020000004">
    <property type="protein sequence ID" value="CAG9113684.1"/>
    <property type="molecule type" value="Genomic_DNA"/>
</dbReference>
<dbReference type="AlphaFoldDB" id="A0A811KY05"/>
<evidence type="ECO:0000259" key="10">
    <source>
        <dbReference type="PROSITE" id="PS50866"/>
    </source>
</evidence>
<dbReference type="SMART" id="SM01190">
    <property type="entry name" value="EMP24_GP25L"/>
    <property type="match status" value="2"/>
</dbReference>
<evidence type="ECO:0000256" key="5">
    <source>
        <dbReference type="ARBA" id="ARBA00022989"/>
    </source>
</evidence>
<dbReference type="InterPro" id="IPR036598">
    <property type="entry name" value="GOLD_dom_sf"/>
</dbReference>
<keyword evidence="4 9" id="KW-0732">Signal</keyword>
<evidence type="ECO:0000313" key="11">
    <source>
        <dbReference type="EMBL" id="CAD5220432.1"/>
    </source>
</evidence>
<feature type="transmembrane region" description="Helical" evidence="8">
    <location>
        <begin position="427"/>
        <end position="451"/>
    </location>
</feature>
<evidence type="ECO:0000256" key="4">
    <source>
        <dbReference type="ARBA" id="ARBA00022729"/>
    </source>
</evidence>
<dbReference type="Proteomes" id="UP000783686">
    <property type="component" value="Unassembled WGS sequence"/>
</dbReference>
<dbReference type="InterPro" id="IPR009038">
    <property type="entry name" value="GOLD_dom"/>
</dbReference>
<feature type="chain" id="PRO_5036221206" description="GOLD domain-containing protein" evidence="9">
    <location>
        <begin position="21"/>
        <end position="468"/>
    </location>
</feature>
<dbReference type="PROSITE" id="PS50866">
    <property type="entry name" value="GOLD"/>
    <property type="match status" value="2"/>
</dbReference>
<dbReference type="EMBL" id="CAJFDH010000004">
    <property type="protein sequence ID" value="CAD5220432.1"/>
    <property type="molecule type" value="Genomic_DNA"/>
</dbReference>
<keyword evidence="12" id="KW-1185">Reference proteome</keyword>
<dbReference type="GO" id="GO:0016020">
    <property type="term" value="C:membrane"/>
    <property type="evidence" value="ECO:0007669"/>
    <property type="project" value="UniProtKB-SubCell"/>
</dbReference>
<sequence>MYGILFSIVFIFATFCFCAASEFDYTIEIRPGKYECYFQPVSNPKHKTMEIDYQVIDGGDLDVNFMVIYGADMIVQDHKKTEANHKIQVQGQGDYQFCFDNTFSYQARKVVYFEVFLMDEHGNVEDVDVGQYGQVDEKTKEKLKDLGMTMESFAQGTNKIKGNLNRVEYYQSVLRSYEHRDKAIMNANHSRVTFWSFINTVVLFVVAVLQVYTIRSLFEENSKAKMPLIRPLSFILCFLLISTTISQVKVNFDEPKEEVIMVLKVEPGKIDCFYERLNNPKHVQIETDFQVTEGGELDISFHVKNPKGLIVAKDYKQINGEHKINLEHPNNGHGEYEFCFDNSFSTTTAKTVYFELFLLDKDGNFIQERDLKMFTNDSISERVAGFDRITLKLKRDMNEIEKHQTHIRAVESRDRSIVEHNFERVNFWSVLNTVAIFLMTLLQIYTIRALLTEDSKVGRVLRKGRLND</sequence>
<evidence type="ECO:0000256" key="1">
    <source>
        <dbReference type="ARBA" id="ARBA00004479"/>
    </source>
</evidence>
<protein>
    <recommendedName>
        <fullName evidence="10">GOLD domain-containing protein</fullName>
    </recommendedName>
</protein>
<evidence type="ECO:0000256" key="3">
    <source>
        <dbReference type="ARBA" id="ARBA00022692"/>
    </source>
</evidence>